<dbReference type="AlphaFoldDB" id="A0A8J4WBY2"/>
<proteinExistence type="predicted"/>
<protein>
    <submittedName>
        <fullName evidence="2">Uncharacterized protein</fullName>
    </submittedName>
</protein>
<reference evidence="2" key="2">
    <citation type="submission" date="2020-02" db="EMBL/GenBank/DDBJ databases">
        <authorList>
            <person name="Studholme D.J."/>
        </authorList>
    </citation>
    <scope>NUCLEOTIDE SEQUENCE</scope>
    <source>
        <strain evidence="2">00238/432</strain>
    </source>
</reference>
<feature type="coiled-coil region" evidence="1">
    <location>
        <begin position="38"/>
        <end position="65"/>
    </location>
</feature>
<organism evidence="2 3">
    <name type="scientific">Phytophthora kernoviae 00238/432</name>
    <dbReference type="NCBI Taxonomy" id="1284355"/>
    <lineage>
        <taxon>Eukaryota</taxon>
        <taxon>Sar</taxon>
        <taxon>Stramenopiles</taxon>
        <taxon>Oomycota</taxon>
        <taxon>Peronosporomycetes</taxon>
        <taxon>Peronosporales</taxon>
        <taxon>Peronosporaceae</taxon>
        <taxon>Phytophthora</taxon>
    </lineage>
</organism>
<gene>
    <name evidence="2" type="ORF">G195_000574</name>
</gene>
<evidence type="ECO:0000256" key="1">
    <source>
        <dbReference type="SAM" id="Coils"/>
    </source>
</evidence>
<comment type="caution">
    <text evidence="2">The sequence shown here is derived from an EMBL/GenBank/DDBJ whole genome shotgun (WGS) entry which is preliminary data.</text>
</comment>
<sequence length="135" mass="14958">MGLVQEALSALTMAEANLVYAGNQGDLVTAIANNRIVMLTMTGELDQAQSEIERFESLLQQEPEETQQAMKPLVSVYRCEVALARKNWETNGNQYQRTLETLVSKMQIPRVGDRVGLGQNPANPSELIYMGLLSD</sequence>
<dbReference type="EMBL" id="AOFI03000002">
    <property type="protein sequence ID" value="KAF4325777.1"/>
    <property type="molecule type" value="Genomic_DNA"/>
</dbReference>
<reference evidence="2" key="1">
    <citation type="journal article" date="2015" name="Genom Data">
        <title>Draft genome sequences of Phytophthora kernoviae and Phytophthora ramorum lineage EU2 from Scotland.</title>
        <authorList>
            <person name="Sambles C."/>
            <person name="Schlenzig A."/>
            <person name="O'Neill P."/>
            <person name="Grant M."/>
            <person name="Studholme D.J."/>
        </authorList>
    </citation>
    <scope>NUCLEOTIDE SEQUENCE</scope>
    <source>
        <strain evidence="2">00238/432</strain>
    </source>
</reference>
<keyword evidence="1" id="KW-0175">Coiled coil</keyword>
<accession>A0A8J4WBY2</accession>
<evidence type="ECO:0000313" key="2">
    <source>
        <dbReference type="EMBL" id="KAF4325777.1"/>
    </source>
</evidence>
<dbReference type="Proteomes" id="UP000702964">
    <property type="component" value="Unassembled WGS sequence"/>
</dbReference>
<name>A0A8J4WBY2_9STRA</name>
<evidence type="ECO:0000313" key="3">
    <source>
        <dbReference type="Proteomes" id="UP000702964"/>
    </source>
</evidence>